<feature type="domain" description="C2H2-type" evidence="13">
    <location>
        <begin position="489"/>
        <end position="516"/>
    </location>
</feature>
<reference evidence="14" key="1">
    <citation type="submission" date="2019-06" db="EMBL/GenBank/DDBJ databases">
        <authorList>
            <consortium name="Wellcome Sanger Institute Data Sharing"/>
        </authorList>
    </citation>
    <scope>NUCLEOTIDE SEQUENCE [LARGE SCALE GENOMIC DNA]</scope>
</reference>
<feature type="compositionally biased region" description="Acidic residues" evidence="12">
    <location>
        <begin position="198"/>
        <end position="212"/>
    </location>
</feature>
<keyword evidence="7" id="KW-0805">Transcription regulation</keyword>
<dbReference type="FunFam" id="3.30.160.60:FF:000624">
    <property type="entry name" value="zinc finger protein 697"/>
    <property type="match status" value="1"/>
</dbReference>
<feature type="domain" description="C2H2-type" evidence="13">
    <location>
        <begin position="405"/>
        <end position="432"/>
    </location>
</feature>
<feature type="domain" description="C2H2-type" evidence="13">
    <location>
        <begin position="517"/>
        <end position="545"/>
    </location>
</feature>
<evidence type="ECO:0000256" key="4">
    <source>
        <dbReference type="ARBA" id="ARBA00022737"/>
    </source>
</evidence>
<evidence type="ECO:0000256" key="12">
    <source>
        <dbReference type="SAM" id="MobiDB-lite"/>
    </source>
</evidence>
<dbReference type="SMART" id="SM00355">
    <property type="entry name" value="ZnF_C2H2"/>
    <property type="match status" value="8"/>
</dbReference>
<evidence type="ECO:0000256" key="2">
    <source>
        <dbReference type="ARBA" id="ARBA00004123"/>
    </source>
</evidence>
<dbReference type="Proteomes" id="UP000472271">
    <property type="component" value="Chromosome 11"/>
</dbReference>
<feature type="domain" description="C2H2-type" evidence="13">
    <location>
        <begin position="322"/>
        <end position="349"/>
    </location>
</feature>
<comment type="subcellular location">
    <subcellularLocation>
        <location evidence="2">Nucleus</location>
    </subcellularLocation>
</comment>
<evidence type="ECO:0000256" key="11">
    <source>
        <dbReference type="PROSITE-ProRule" id="PRU00042"/>
    </source>
</evidence>
<keyword evidence="15" id="KW-1185">Reference proteome</keyword>
<evidence type="ECO:0000256" key="6">
    <source>
        <dbReference type="ARBA" id="ARBA00022833"/>
    </source>
</evidence>
<dbReference type="FunFam" id="3.30.160.60:FF:000309">
    <property type="entry name" value="zinc finger X-chromosomal protein-like"/>
    <property type="match status" value="1"/>
</dbReference>
<evidence type="ECO:0000313" key="14">
    <source>
        <dbReference type="Ensembl" id="ENSSORP00005003906.1"/>
    </source>
</evidence>
<dbReference type="InterPro" id="IPR013087">
    <property type="entry name" value="Znf_C2H2_type"/>
</dbReference>
<dbReference type="PROSITE" id="PS50157">
    <property type="entry name" value="ZINC_FINGER_C2H2_2"/>
    <property type="match status" value="8"/>
</dbReference>
<dbReference type="InParanoid" id="A0A672YH48"/>
<dbReference type="PANTHER" id="PTHR24381">
    <property type="entry name" value="ZINC FINGER PROTEIN"/>
    <property type="match status" value="1"/>
</dbReference>
<dbReference type="Gene3D" id="3.30.160.60">
    <property type="entry name" value="Classic Zinc Finger"/>
    <property type="match status" value="8"/>
</dbReference>
<feature type="domain" description="C2H2-type" evidence="13">
    <location>
        <begin position="461"/>
        <end position="488"/>
    </location>
</feature>
<keyword evidence="9" id="KW-0804">Transcription</keyword>
<feature type="region of interest" description="Disordered" evidence="12">
    <location>
        <begin position="103"/>
        <end position="244"/>
    </location>
</feature>
<keyword evidence="3" id="KW-0479">Metal-binding</keyword>
<dbReference type="SUPFAM" id="SSF57667">
    <property type="entry name" value="beta-beta-alpha zinc fingers"/>
    <property type="match status" value="4"/>
</dbReference>
<reference evidence="14" key="2">
    <citation type="submission" date="2025-08" db="UniProtKB">
        <authorList>
            <consortium name="Ensembl"/>
        </authorList>
    </citation>
    <scope>IDENTIFICATION</scope>
</reference>
<name>A0A672YH48_9TELE</name>
<dbReference type="FunFam" id="3.30.160.60:FF:000621">
    <property type="entry name" value="FLT3-interacting zinc finger 1"/>
    <property type="match status" value="1"/>
</dbReference>
<keyword evidence="5 11" id="KW-0863">Zinc-finger</keyword>
<dbReference type="GO" id="GO:0005694">
    <property type="term" value="C:chromosome"/>
    <property type="evidence" value="ECO:0007669"/>
    <property type="project" value="UniProtKB-ARBA"/>
</dbReference>
<dbReference type="FunFam" id="3.30.160.60:FF:002716">
    <property type="entry name" value="Zinc finger protein 212"/>
    <property type="match status" value="1"/>
</dbReference>
<sequence length="550" mass="64168">MGQKVRILRSLVEQRLTAAAEEIFGLFERTIAEYEEELCQTKEENQRQRQILDCVWNPTVLIHKTVRMTLTCGLFPVPVAHYFWSQWLTFDVQQHLVVQEEVPHEQQEWNPVVDQEKPEPEPPHIKEEQEELRTSQEVNITKFPSTLVPVKSENDDDGCNQTPTEENKVEANKVDCGGSEPSSSFHPHRHLHKKNDEQNEDSEETEDSDEDQTLNHKPESKLPTNSSTEQMETETDGDDGGVAEPDIIRIHMESVRRRTFDSKSLLEELMDGHTGQKLVGSSECEATFSEKKNMTQENTSPRDTIMNNDLMLSDVGYEKKKHHCSVCTKTFCSKSKLEIHMRSHTGEKPFSCSLCGSQFKHKSSLCRHMTTHKKKKIRCSQCQKCFRYRNEVRRHMTIHTGENPFRCSQCQKGFESKSEVRRHIRIHTDEKPFSCSLCHRCFRDQSEVRRHMRIHTDEKPFNCSQCQKGFRSRSEARRHMRIHTGEKPFSCTECSKRFIQKIHLNNHMTVHTGEKPFSCVVCQKGFTRKNHLQTHVRIQHRLKKNDTVKC</sequence>
<feature type="domain" description="C2H2-type" evidence="13">
    <location>
        <begin position="350"/>
        <end position="377"/>
    </location>
</feature>
<feature type="compositionally biased region" description="Acidic residues" evidence="12">
    <location>
        <begin position="231"/>
        <end position="241"/>
    </location>
</feature>
<evidence type="ECO:0000256" key="8">
    <source>
        <dbReference type="ARBA" id="ARBA00023125"/>
    </source>
</evidence>
<dbReference type="AlphaFoldDB" id="A0A672YH48"/>
<evidence type="ECO:0000256" key="9">
    <source>
        <dbReference type="ARBA" id="ARBA00023163"/>
    </source>
</evidence>
<keyword evidence="6" id="KW-0862">Zinc</keyword>
<dbReference type="GO" id="GO:0005634">
    <property type="term" value="C:nucleus"/>
    <property type="evidence" value="ECO:0007669"/>
    <property type="project" value="UniProtKB-SubCell"/>
</dbReference>
<dbReference type="Ensembl" id="ENSSORT00005004018.1">
    <property type="protein sequence ID" value="ENSSORP00005003906.1"/>
    <property type="gene ID" value="ENSSORG00005002377.1"/>
</dbReference>
<dbReference type="GO" id="GO:0000981">
    <property type="term" value="F:DNA-binding transcription factor activity, RNA polymerase II-specific"/>
    <property type="evidence" value="ECO:0007669"/>
    <property type="project" value="TreeGrafter"/>
</dbReference>
<dbReference type="GO" id="GO:0045893">
    <property type="term" value="P:positive regulation of DNA-templated transcription"/>
    <property type="evidence" value="ECO:0007669"/>
    <property type="project" value="UniProtKB-ARBA"/>
</dbReference>
<dbReference type="GO" id="GO:0008270">
    <property type="term" value="F:zinc ion binding"/>
    <property type="evidence" value="ECO:0007669"/>
    <property type="project" value="UniProtKB-KW"/>
</dbReference>
<evidence type="ECO:0000256" key="7">
    <source>
        <dbReference type="ARBA" id="ARBA00023015"/>
    </source>
</evidence>
<comment type="function">
    <text evidence="1">May be involved in transcriptional regulation.</text>
</comment>
<dbReference type="InterPro" id="IPR036236">
    <property type="entry name" value="Znf_C2H2_sf"/>
</dbReference>
<dbReference type="Pfam" id="PF00096">
    <property type="entry name" value="zf-C2H2"/>
    <property type="match status" value="8"/>
</dbReference>
<evidence type="ECO:0000256" key="1">
    <source>
        <dbReference type="ARBA" id="ARBA00003767"/>
    </source>
</evidence>
<evidence type="ECO:0000256" key="10">
    <source>
        <dbReference type="ARBA" id="ARBA00023242"/>
    </source>
</evidence>
<dbReference type="FunFam" id="3.30.160.60:FF:000097">
    <property type="entry name" value="Zinc finger protein"/>
    <property type="match status" value="1"/>
</dbReference>
<feature type="domain" description="C2H2-type" evidence="13">
    <location>
        <begin position="433"/>
        <end position="460"/>
    </location>
</feature>
<organism evidence="14 15">
    <name type="scientific">Sphaeramia orbicularis</name>
    <name type="common">orbiculate cardinalfish</name>
    <dbReference type="NCBI Taxonomy" id="375764"/>
    <lineage>
        <taxon>Eukaryota</taxon>
        <taxon>Metazoa</taxon>
        <taxon>Chordata</taxon>
        <taxon>Craniata</taxon>
        <taxon>Vertebrata</taxon>
        <taxon>Euteleostomi</taxon>
        <taxon>Actinopterygii</taxon>
        <taxon>Neopterygii</taxon>
        <taxon>Teleostei</taxon>
        <taxon>Neoteleostei</taxon>
        <taxon>Acanthomorphata</taxon>
        <taxon>Gobiaria</taxon>
        <taxon>Kurtiformes</taxon>
        <taxon>Apogonoidei</taxon>
        <taxon>Apogonidae</taxon>
        <taxon>Apogoninae</taxon>
        <taxon>Sphaeramia</taxon>
    </lineage>
</organism>
<feature type="domain" description="C2H2-type" evidence="13">
    <location>
        <begin position="377"/>
        <end position="404"/>
    </location>
</feature>
<evidence type="ECO:0000256" key="5">
    <source>
        <dbReference type="ARBA" id="ARBA00022771"/>
    </source>
</evidence>
<proteinExistence type="predicted"/>
<accession>A0A672YH48</accession>
<keyword evidence="8" id="KW-0238">DNA-binding</keyword>
<feature type="compositionally biased region" description="Basic and acidic residues" evidence="12">
    <location>
        <begin position="114"/>
        <end position="134"/>
    </location>
</feature>
<evidence type="ECO:0000259" key="13">
    <source>
        <dbReference type="PROSITE" id="PS50157"/>
    </source>
</evidence>
<evidence type="ECO:0000313" key="15">
    <source>
        <dbReference type="Proteomes" id="UP000472271"/>
    </source>
</evidence>
<dbReference type="GO" id="GO:0000977">
    <property type="term" value="F:RNA polymerase II transcription regulatory region sequence-specific DNA binding"/>
    <property type="evidence" value="ECO:0007669"/>
    <property type="project" value="TreeGrafter"/>
</dbReference>
<protein>
    <recommendedName>
        <fullName evidence="13">C2H2-type domain-containing protein</fullName>
    </recommendedName>
</protein>
<feature type="compositionally biased region" description="Polar residues" evidence="12">
    <location>
        <begin position="135"/>
        <end position="144"/>
    </location>
</feature>
<keyword evidence="4" id="KW-0677">Repeat</keyword>
<keyword evidence="10" id="KW-0539">Nucleus</keyword>
<reference evidence="14" key="3">
    <citation type="submission" date="2025-09" db="UniProtKB">
        <authorList>
            <consortium name="Ensembl"/>
        </authorList>
    </citation>
    <scope>IDENTIFICATION</scope>
</reference>
<dbReference type="FunFam" id="3.30.160.60:FF:001732">
    <property type="entry name" value="Zgc:162936"/>
    <property type="match status" value="1"/>
</dbReference>
<evidence type="ECO:0000256" key="3">
    <source>
        <dbReference type="ARBA" id="ARBA00022723"/>
    </source>
</evidence>
<dbReference type="PROSITE" id="PS00028">
    <property type="entry name" value="ZINC_FINGER_C2H2_1"/>
    <property type="match status" value="8"/>
</dbReference>
<dbReference type="PANTHER" id="PTHR24381:SF390">
    <property type="entry name" value="ZINC FINGER PROTEIN 37 HOMOLOG"/>
    <property type="match status" value="1"/>
</dbReference>